<dbReference type="AlphaFoldDB" id="A0AAW5HSL6"/>
<evidence type="ECO:0000313" key="6">
    <source>
        <dbReference type="EMBL" id="MCO6394459.1"/>
    </source>
</evidence>
<keyword evidence="7" id="KW-1185">Reference proteome</keyword>
<dbReference type="InterPro" id="IPR046335">
    <property type="entry name" value="LacI/GalR-like_sensor"/>
</dbReference>
<dbReference type="SUPFAM" id="SSF53822">
    <property type="entry name" value="Periplasmic binding protein-like I"/>
    <property type="match status" value="1"/>
</dbReference>
<keyword evidence="2" id="KW-0805">Transcription regulation</keyword>
<keyword evidence="3 6" id="KW-0238">DNA-binding</keyword>
<organism evidence="6 7">
    <name type="scientific">Corynebacterium lipophilum</name>
    <dbReference type="NCBI Taxonomy" id="2804918"/>
    <lineage>
        <taxon>Bacteria</taxon>
        <taxon>Bacillati</taxon>
        <taxon>Actinomycetota</taxon>
        <taxon>Actinomycetes</taxon>
        <taxon>Mycobacteriales</taxon>
        <taxon>Corynebacteriaceae</taxon>
        <taxon>Corynebacterium</taxon>
    </lineage>
</organism>
<evidence type="ECO:0000256" key="4">
    <source>
        <dbReference type="ARBA" id="ARBA00023163"/>
    </source>
</evidence>
<comment type="caution">
    <text evidence="6">The sequence shown here is derived from an EMBL/GenBank/DDBJ whole genome shotgun (WGS) entry which is preliminary data.</text>
</comment>
<feature type="domain" description="HTH lacI-type" evidence="5">
    <location>
        <begin position="8"/>
        <end position="64"/>
    </location>
</feature>
<dbReference type="PROSITE" id="PS50932">
    <property type="entry name" value="HTH_LACI_2"/>
    <property type="match status" value="1"/>
</dbReference>
<dbReference type="GO" id="GO:0000976">
    <property type="term" value="F:transcription cis-regulatory region binding"/>
    <property type="evidence" value="ECO:0007669"/>
    <property type="project" value="TreeGrafter"/>
</dbReference>
<evidence type="ECO:0000256" key="3">
    <source>
        <dbReference type="ARBA" id="ARBA00023125"/>
    </source>
</evidence>
<keyword evidence="1" id="KW-0678">Repressor</keyword>
<accession>A0AAW5HSL6</accession>
<evidence type="ECO:0000256" key="1">
    <source>
        <dbReference type="ARBA" id="ARBA00022491"/>
    </source>
</evidence>
<dbReference type="PANTHER" id="PTHR30146">
    <property type="entry name" value="LACI-RELATED TRANSCRIPTIONAL REPRESSOR"/>
    <property type="match status" value="1"/>
</dbReference>
<reference evidence="6 7" key="1">
    <citation type="submission" date="2021-01" db="EMBL/GenBank/DDBJ databases">
        <title>Identification and Characterization of Corynebacterium sp.</title>
        <authorList>
            <person name="Luo Q."/>
            <person name="Qu P."/>
            <person name="Chen Q."/>
        </authorList>
    </citation>
    <scope>NUCLEOTIDE SEQUENCE [LARGE SCALE GENOMIC DNA]</scope>
    <source>
        <strain evidence="6 7">MC-18</strain>
    </source>
</reference>
<name>A0AAW5HSL6_9CORY</name>
<dbReference type="PANTHER" id="PTHR30146:SF148">
    <property type="entry name" value="HTH-TYPE TRANSCRIPTIONAL REPRESSOR PURR-RELATED"/>
    <property type="match status" value="1"/>
</dbReference>
<dbReference type="Gene3D" id="1.10.260.40">
    <property type="entry name" value="lambda repressor-like DNA-binding domains"/>
    <property type="match status" value="1"/>
</dbReference>
<dbReference type="Pfam" id="PF13377">
    <property type="entry name" value="Peripla_BP_3"/>
    <property type="match status" value="1"/>
</dbReference>
<gene>
    <name evidence="6" type="ORF">JMN37_05635</name>
</gene>
<dbReference type="RefSeq" id="WP_071573478.1">
    <property type="nucleotide sequence ID" value="NZ_JAEUWV010000005.1"/>
</dbReference>
<dbReference type="Proteomes" id="UP001205920">
    <property type="component" value="Unassembled WGS sequence"/>
</dbReference>
<evidence type="ECO:0000313" key="7">
    <source>
        <dbReference type="Proteomes" id="UP001205920"/>
    </source>
</evidence>
<sequence>MSRSSHRVTLADIAKHLGVSTATVSLALNGKPGSRIPEETAWKVREAARELGYRPNTLARALKTGRTHTIGFLSDEVTTTRFASPMITGIVDEAERLGHAVMMAETGHRSDRFAPALRTLESRNVDGVVVGLMASRELDLPKTSLPLVICNGQAGDLPAILPDDYAAGRDAIDYLVARGHRSIALIGRFPDEETPSFSISERMRGIDAALAHHGIRLHVEGYASVWEPASGYARMSEILDDDPANYPTAVLAANDRLALGVYQAMQDAGLDVASTISVLSFDDEDLAALVRPGLTTFRLPYQEMGARAARMLVGLLSGEQPGTENPTLLPLKVVERGSVSQAR</sequence>
<dbReference type="Pfam" id="PF00356">
    <property type="entry name" value="LacI"/>
    <property type="match status" value="1"/>
</dbReference>
<dbReference type="InterPro" id="IPR000843">
    <property type="entry name" value="HTH_LacI"/>
</dbReference>
<proteinExistence type="predicted"/>
<evidence type="ECO:0000256" key="2">
    <source>
        <dbReference type="ARBA" id="ARBA00023015"/>
    </source>
</evidence>
<keyword evidence="4" id="KW-0804">Transcription</keyword>
<dbReference type="InterPro" id="IPR028082">
    <property type="entry name" value="Peripla_BP_I"/>
</dbReference>
<dbReference type="SUPFAM" id="SSF47413">
    <property type="entry name" value="lambda repressor-like DNA-binding domains"/>
    <property type="match status" value="1"/>
</dbReference>
<protein>
    <submittedName>
        <fullName evidence="6">LacI family DNA-binding transcriptional regulator</fullName>
    </submittedName>
</protein>
<dbReference type="CDD" id="cd06288">
    <property type="entry name" value="PBP1_sucrose_transcription_regulator"/>
    <property type="match status" value="1"/>
</dbReference>
<dbReference type="GO" id="GO:0003700">
    <property type="term" value="F:DNA-binding transcription factor activity"/>
    <property type="evidence" value="ECO:0007669"/>
    <property type="project" value="TreeGrafter"/>
</dbReference>
<dbReference type="EMBL" id="JAEUWV010000005">
    <property type="protein sequence ID" value="MCO6394459.1"/>
    <property type="molecule type" value="Genomic_DNA"/>
</dbReference>
<dbReference type="InterPro" id="IPR010982">
    <property type="entry name" value="Lambda_DNA-bd_dom_sf"/>
</dbReference>
<dbReference type="CDD" id="cd01392">
    <property type="entry name" value="HTH_LacI"/>
    <property type="match status" value="1"/>
</dbReference>
<dbReference type="SMART" id="SM00354">
    <property type="entry name" value="HTH_LACI"/>
    <property type="match status" value="1"/>
</dbReference>
<dbReference type="Gene3D" id="3.40.50.2300">
    <property type="match status" value="2"/>
</dbReference>
<evidence type="ECO:0000259" key="5">
    <source>
        <dbReference type="PROSITE" id="PS50932"/>
    </source>
</evidence>